<dbReference type="RefSeq" id="WP_200981917.1">
    <property type="nucleotide sequence ID" value="NZ_CP064654.1"/>
</dbReference>
<dbReference type="InterPro" id="IPR000447">
    <property type="entry name" value="G3P_DH_FAD-dep"/>
</dbReference>
<dbReference type="Proteomes" id="UP000594459">
    <property type="component" value="Chromosome"/>
</dbReference>
<evidence type="ECO:0000256" key="3">
    <source>
        <dbReference type="ARBA" id="ARBA00022630"/>
    </source>
</evidence>
<dbReference type="Pfam" id="PF16901">
    <property type="entry name" value="DAO_C"/>
    <property type="match status" value="1"/>
</dbReference>
<dbReference type="Gene3D" id="3.50.50.60">
    <property type="entry name" value="FAD/NAD(P)-binding domain"/>
    <property type="match status" value="1"/>
</dbReference>
<proteinExistence type="inferred from homology"/>
<evidence type="ECO:0000256" key="1">
    <source>
        <dbReference type="ARBA" id="ARBA00001974"/>
    </source>
</evidence>
<evidence type="ECO:0000259" key="8">
    <source>
        <dbReference type="Pfam" id="PF16901"/>
    </source>
</evidence>
<dbReference type="Gene3D" id="1.10.8.870">
    <property type="entry name" value="Alpha-glycerophosphate oxidase, cap domain"/>
    <property type="match status" value="1"/>
</dbReference>
<dbReference type="PANTHER" id="PTHR11985:SF15">
    <property type="entry name" value="GLYCEROL-3-PHOSPHATE DEHYDROGENASE, MITOCHONDRIAL"/>
    <property type="match status" value="1"/>
</dbReference>
<dbReference type="NCBIfam" id="NF008899">
    <property type="entry name" value="PRK12266.1"/>
    <property type="match status" value="1"/>
</dbReference>
<dbReference type="Pfam" id="PF01266">
    <property type="entry name" value="DAO"/>
    <property type="match status" value="1"/>
</dbReference>
<name>A0A7S8IUQ8_9SPHN</name>
<comment type="similarity">
    <text evidence="2 6">Belongs to the FAD-dependent glycerol-3-phosphate dehydrogenase family.</text>
</comment>
<keyword evidence="10" id="KW-1185">Reference proteome</keyword>
<reference evidence="9 10" key="1">
    <citation type="submission" date="2020-11" db="EMBL/GenBank/DDBJ databases">
        <title>The genome sequence of Erythrobacter sp. 6D36.</title>
        <authorList>
            <person name="Liu Y."/>
        </authorList>
    </citation>
    <scope>NUCLEOTIDE SEQUENCE [LARGE SCALE GENOMIC DNA]</scope>
    <source>
        <strain evidence="9 10">6D36</strain>
    </source>
</reference>
<keyword evidence="3 6" id="KW-0285">Flavoprotein</keyword>
<dbReference type="PRINTS" id="PR01001">
    <property type="entry name" value="FADG3PDH"/>
</dbReference>
<keyword evidence="4" id="KW-0274">FAD</keyword>
<accession>A0A7S8IUQ8</accession>
<dbReference type="AlphaFoldDB" id="A0A7S8IUQ8"/>
<dbReference type="EC" id="1.1.5.3" evidence="6"/>
<dbReference type="PROSITE" id="PS00978">
    <property type="entry name" value="FAD_G3PDH_2"/>
    <property type="match status" value="1"/>
</dbReference>
<dbReference type="Gene3D" id="6.10.250.1890">
    <property type="match status" value="1"/>
</dbReference>
<sequence length="502" mass="55713">MKEYYDLLVIGGGINGAGIARDAAGRGMKVLLVEKDDLASHTSSASTKLVHGGLRYLENYEFRLVAESLREREVLLHAAPHIIWPLRFVMPHEPSMRPKWMLRAGLLLYDNIGGRMSLPKSRSVDLRKAPHRGVLQDRLTSGFEYSDCWVEDSRLVVLTAMDAEARGAEVLTRTECTGLERGPEAWQAMLRDEAGTREVCARAVVNAAGPFVDRVARVALGQGTPAHLRLVKGSHIIVSRRFPGEHAYIFQQPDGRIVFAIPYERDFTLIGTTDQLFDGDLDAVEISPAEVTYLCEAASRYFASSVTPDEIAATYAGVRPLYEDNAAKNSTVTRDYVFELDTADGAPILSVYGGKITTYRKLAEHALAKLGKAMDLPGEAWTAEATLPGGEFEDGNFARFLWRASEGREWVPPEMLLRLARAYGTRLAEVLGDATSLDDLGEHMGGNLYEAELRYLVEHEYARTGEDSLWRRSKLGLHLPADAKERVIRWMAENATARVDFA</sequence>
<dbReference type="SUPFAM" id="SSF54373">
    <property type="entry name" value="FAD-linked reductases, C-terminal domain"/>
    <property type="match status" value="1"/>
</dbReference>
<dbReference type="InterPro" id="IPR031656">
    <property type="entry name" value="DAO_C"/>
</dbReference>
<dbReference type="GO" id="GO:0046168">
    <property type="term" value="P:glycerol-3-phosphate catabolic process"/>
    <property type="evidence" value="ECO:0007669"/>
    <property type="project" value="TreeGrafter"/>
</dbReference>
<dbReference type="InterPro" id="IPR036188">
    <property type="entry name" value="FAD/NAD-bd_sf"/>
</dbReference>
<evidence type="ECO:0000256" key="6">
    <source>
        <dbReference type="RuleBase" id="RU361217"/>
    </source>
</evidence>
<dbReference type="EMBL" id="CP064654">
    <property type="protein sequence ID" value="QPC98912.1"/>
    <property type="molecule type" value="Genomic_DNA"/>
</dbReference>
<comment type="cofactor">
    <cofactor evidence="1 6">
        <name>FAD</name>
        <dbReference type="ChEBI" id="CHEBI:57692"/>
    </cofactor>
</comment>
<evidence type="ECO:0000256" key="2">
    <source>
        <dbReference type="ARBA" id="ARBA00007330"/>
    </source>
</evidence>
<evidence type="ECO:0000256" key="5">
    <source>
        <dbReference type="ARBA" id="ARBA00023002"/>
    </source>
</evidence>
<dbReference type="GO" id="GO:0004368">
    <property type="term" value="F:glycerol-3-phosphate dehydrogenase (quinone) activity"/>
    <property type="evidence" value="ECO:0007669"/>
    <property type="project" value="UniProtKB-EC"/>
</dbReference>
<dbReference type="SUPFAM" id="SSF51905">
    <property type="entry name" value="FAD/NAD(P)-binding domain"/>
    <property type="match status" value="1"/>
</dbReference>
<keyword evidence="5 6" id="KW-0560">Oxidoreductase</keyword>
<feature type="domain" description="FAD dependent oxidoreductase" evidence="7">
    <location>
        <begin position="6"/>
        <end position="331"/>
    </location>
</feature>
<evidence type="ECO:0000313" key="9">
    <source>
        <dbReference type="EMBL" id="QPC98912.1"/>
    </source>
</evidence>
<dbReference type="InterPro" id="IPR006076">
    <property type="entry name" value="FAD-dep_OxRdtase"/>
</dbReference>
<gene>
    <name evidence="9" type="primary">glpD</name>
    <name evidence="9" type="ORF">IRL76_13955</name>
</gene>
<dbReference type="PANTHER" id="PTHR11985">
    <property type="entry name" value="GLYCEROL-3-PHOSPHATE DEHYDROGENASE"/>
    <property type="match status" value="1"/>
</dbReference>
<feature type="domain" description="Alpha-glycerophosphate oxidase C-terminal" evidence="8">
    <location>
        <begin position="382"/>
        <end position="494"/>
    </location>
</feature>
<evidence type="ECO:0000256" key="4">
    <source>
        <dbReference type="ARBA" id="ARBA00022827"/>
    </source>
</evidence>
<comment type="catalytic activity">
    <reaction evidence="6">
        <text>a quinone + sn-glycerol 3-phosphate = dihydroxyacetone phosphate + a quinol</text>
        <dbReference type="Rhea" id="RHEA:18977"/>
        <dbReference type="ChEBI" id="CHEBI:24646"/>
        <dbReference type="ChEBI" id="CHEBI:57597"/>
        <dbReference type="ChEBI" id="CHEBI:57642"/>
        <dbReference type="ChEBI" id="CHEBI:132124"/>
        <dbReference type="EC" id="1.1.5.3"/>
    </reaction>
</comment>
<protein>
    <recommendedName>
        <fullName evidence="6">Glycerol-3-phosphate dehydrogenase</fullName>
        <ecNumber evidence="6">1.1.5.3</ecNumber>
    </recommendedName>
</protein>
<dbReference type="NCBIfam" id="NF009906">
    <property type="entry name" value="PRK13369.1"/>
    <property type="match status" value="1"/>
</dbReference>
<dbReference type="KEGG" id="qso:IRL76_13955"/>
<dbReference type="GO" id="GO:0009331">
    <property type="term" value="C:glycerol-3-phosphate dehydrogenase (FAD) complex"/>
    <property type="evidence" value="ECO:0007669"/>
    <property type="project" value="UniProtKB-UniRule"/>
</dbReference>
<dbReference type="InterPro" id="IPR038299">
    <property type="entry name" value="DAO_C_sf"/>
</dbReference>
<dbReference type="Gene3D" id="3.30.9.10">
    <property type="entry name" value="D-Amino Acid Oxidase, subunit A, domain 2"/>
    <property type="match status" value="1"/>
</dbReference>
<dbReference type="PROSITE" id="PS00977">
    <property type="entry name" value="FAD_G3PDH_1"/>
    <property type="match status" value="1"/>
</dbReference>
<organism evidence="9 10">
    <name type="scientific">Qipengyuania soli</name>
    <dbReference type="NCBI Taxonomy" id="2782568"/>
    <lineage>
        <taxon>Bacteria</taxon>
        <taxon>Pseudomonadati</taxon>
        <taxon>Pseudomonadota</taxon>
        <taxon>Alphaproteobacteria</taxon>
        <taxon>Sphingomonadales</taxon>
        <taxon>Erythrobacteraceae</taxon>
        <taxon>Qipengyuania</taxon>
    </lineage>
</organism>
<evidence type="ECO:0000259" key="7">
    <source>
        <dbReference type="Pfam" id="PF01266"/>
    </source>
</evidence>
<evidence type="ECO:0000313" key="10">
    <source>
        <dbReference type="Proteomes" id="UP000594459"/>
    </source>
</evidence>